<dbReference type="Pfam" id="PF00450">
    <property type="entry name" value="Peptidase_S10"/>
    <property type="match status" value="1"/>
</dbReference>
<dbReference type="Proteomes" id="UP001608902">
    <property type="component" value="Unassembled WGS sequence"/>
</dbReference>
<keyword evidence="2" id="KW-0732">Signal</keyword>
<keyword evidence="4" id="KW-1185">Reference proteome</keyword>
<evidence type="ECO:0000256" key="2">
    <source>
        <dbReference type="RuleBase" id="RU361156"/>
    </source>
</evidence>
<dbReference type="EMBL" id="JBGFUD010005873">
    <property type="protein sequence ID" value="MFH4980652.1"/>
    <property type="molecule type" value="Genomic_DNA"/>
</dbReference>
<dbReference type="InterPro" id="IPR033124">
    <property type="entry name" value="Ser_caboxypep_his_AS"/>
</dbReference>
<reference evidence="3 4" key="1">
    <citation type="submission" date="2024-08" db="EMBL/GenBank/DDBJ databases">
        <title>Gnathostoma spinigerum genome.</title>
        <authorList>
            <person name="Gonzalez-Bertolin B."/>
            <person name="Monzon S."/>
            <person name="Zaballos A."/>
            <person name="Jimenez P."/>
            <person name="Dekumyoy P."/>
            <person name="Varona S."/>
            <person name="Cuesta I."/>
            <person name="Sumanam S."/>
            <person name="Adisakwattana P."/>
            <person name="Gasser R.B."/>
            <person name="Hernandez-Gonzalez A."/>
            <person name="Young N.D."/>
            <person name="Perteguer M.J."/>
        </authorList>
    </citation>
    <scope>NUCLEOTIDE SEQUENCE [LARGE SCALE GENOMIC DNA]</scope>
    <source>
        <strain evidence="3">AL3</strain>
        <tissue evidence="3">Liver</tissue>
    </source>
</reference>
<dbReference type="EC" id="3.4.16.-" evidence="2"/>
<feature type="signal peptide" evidence="2">
    <location>
        <begin position="1"/>
        <end position="20"/>
    </location>
</feature>
<dbReference type="InterPro" id="IPR018202">
    <property type="entry name" value="Ser_caboxypep_ser_AS"/>
</dbReference>
<gene>
    <name evidence="3" type="ORF">AB6A40_007361</name>
</gene>
<dbReference type="Gene3D" id="3.40.50.1820">
    <property type="entry name" value="alpha/beta hydrolase"/>
    <property type="match status" value="1"/>
</dbReference>
<dbReference type="PROSITE" id="PS00560">
    <property type="entry name" value="CARBOXYPEPT_SER_HIS"/>
    <property type="match status" value="1"/>
</dbReference>
<feature type="chain" id="PRO_5044528563" description="Carboxypeptidase" evidence="2">
    <location>
        <begin position="21"/>
        <end position="519"/>
    </location>
</feature>
<dbReference type="PRINTS" id="PR00724">
    <property type="entry name" value="CRBOXYPTASEC"/>
</dbReference>
<evidence type="ECO:0000313" key="3">
    <source>
        <dbReference type="EMBL" id="MFH4980652.1"/>
    </source>
</evidence>
<dbReference type="InterPro" id="IPR001563">
    <property type="entry name" value="Peptidase_S10"/>
</dbReference>
<sequence length="519" mass="59002">MRAETMTILTHIYLLATVAAREIRIRETPHKILDNKALPGATFQYSGRIESGYLNGSEEGNLQLFYMFFESESKAENVPLLLWLNGGPGCSSLFGAFVEIGPFLVNKDGKTLYQNAYSFGRVADLLFLETPIGTGFSYDTKNLSGIVVGDDETAKMNSMALQHFFNDRPYLRNRDFFIAGESYAGVYISTLAREIVKHNLDADENSRINLKGIMVGNGMVDAKILYNSMIPFMNYHGFIDGEIWEDIKEECCDGNDVDECDFSQYGTYLKEFYIPSYSTQCGKALLRAIMPPEGLMPYDINQQCYKDSSVQRKCFPNDGNDHNTAWELSYESTDPQLGLPCWYEEALKKYFNRDDVQQRIHIKDEWRRQQKEWTPNSLLVSEAYEGTYHETAPIYKDIIDNLNGAEFRVLIYNGDMDLVCNARGADKFGKILAKKLELVRGPRNPWYFRGNLAGYQKSYTNGKVTVDVLTVKGAGHFAPMNRPGPCLQMYKNFFAGSHNYTLTDDFNANPIISEDIPQQ</sequence>
<name>A0ABD6EN73_9BILA</name>
<dbReference type="AlphaFoldDB" id="A0ABD6EN73"/>
<protein>
    <recommendedName>
        <fullName evidence="2">Carboxypeptidase</fullName>
        <ecNumber evidence="2">3.4.16.-</ecNumber>
    </recommendedName>
</protein>
<dbReference type="SUPFAM" id="SSF53474">
    <property type="entry name" value="alpha/beta-Hydrolases"/>
    <property type="match status" value="1"/>
</dbReference>
<dbReference type="InterPro" id="IPR029058">
    <property type="entry name" value="AB_hydrolase_fold"/>
</dbReference>
<comment type="caution">
    <text evidence="3">The sequence shown here is derived from an EMBL/GenBank/DDBJ whole genome shotgun (WGS) entry which is preliminary data.</text>
</comment>
<comment type="similarity">
    <text evidence="1 2">Belongs to the peptidase S10 family.</text>
</comment>
<organism evidence="3 4">
    <name type="scientific">Gnathostoma spinigerum</name>
    <dbReference type="NCBI Taxonomy" id="75299"/>
    <lineage>
        <taxon>Eukaryota</taxon>
        <taxon>Metazoa</taxon>
        <taxon>Ecdysozoa</taxon>
        <taxon>Nematoda</taxon>
        <taxon>Chromadorea</taxon>
        <taxon>Rhabditida</taxon>
        <taxon>Spirurina</taxon>
        <taxon>Gnathostomatomorpha</taxon>
        <taxon>Gnathostomatoidea</taxon>
        <taxon>Gnathostomatidae</taxon>
        <taxon>Gnathostoma</taxon>
    </lineage>
</organism>
<keyword evidence="2" id="KW-0645">Protease</keyword>
<dbReference type="PANTHER" id="PTHR11802">
    <property type="entry name" value="SERINE PROTEASE FAMILY S10 SERINE CARBOXYPEPTIDASE"/>
    <property type="match status" value="1"/>
</dbReference>
<keyword evidence="2" id="KW-0378">Hydrolase</keyword>
<evidence type="ECO:0000256" key="1">
    <source>
        <dbReference type="ARBA" id="ARBA00009431"/>
    </source>
</evidence>
<dbReference type="GO" id="GO:0004185">
    <property type="term" value="F:serine-type carboxypeptidase activity"/>
    <property type="evidence" value="ECO:0007669"/>
    <property type="project" value="UniProtKB-UniRule"/>
</dbReference>
<evidence type="ECO:0000313" key="4">
    <source>
        <dbReference type="Proteomes" id="UP001608902"/>
    </source>
</evidence>
<dbReference type="GO" id="GO:0006508">
    <property type="term" value="P:proteolysis"/>
    <property type="evidence" value="ECO:0007669"/>
    <property type="project" value="UniProtKB-KW"/>
</dbReference>
<proteinExistence type="inferred from homology"/>
<accession>A0ABD6EN73</accession>
<dbReference type="PROSITE" id="PS00131">
    <property type="entry name" value="CARBOXYPEPT_SER_SER"/>
    <property type="match status" value="1"/>
</dbReference>
<keyword evidence="2" id="KW-0121">Carboxypeptidase</keyword>